<evidence type="ECO:0000313" key="2">
    <source>
        <dbReference type="Proteomes" id="UP000282613"/>
    </source>
</evidence>
<gene>
    <name evidence="1" type="ORF">TASK_LOCUS5308</name>
</gene>
<keyword evidence="2" id="KW-1185">Reference proteome</keyword>
<reference evidence="1 2" key="2">
    <citation type="submission" date="2018-11" db="EMBL/GenBank/DDBJ databases">
        <authorList>
            <consortium name="Pathogen Informatics"/>
        </authorList>
    </citation>
    <scope>NUCLEOTIDE SEQUENCE [LARGE SCALE GENOMIC DNA]</scope>
</reference>
<evidence type="ECO:0000313" key="3">
    <source>
        <dbReference type="WBParaSite" id="TASK_0000530701-mRNA-1"/>
    </source>
</evidence>
<proteinExistence type="predicted"/>
<accession>A0A0R3W5C1</accession>
<organism evidence="3">
    <name type="scientific">Taenia asiatica</name>
    <name type="common">Asian tapeworm</name>
    <dbReference type="NCBI Taxonomy" id="60517"/>
    <lineage>
        <taxon>Eukaryota</taxon>
        <taxon>Metazoa</taxon>
        <taxon>Spiralia</taxon>
        <taxon>Lophotrochozoa</taxon>
        <taxon>Platyhelminthes</taxon>
        <taxon>Cestoda</taxon>
        <taxon>Eucestoda</taxon>
        <taxon>Cyclophyllidea</taxon>
        <taxon>Taeniidae</taxon>
        <taxon>Taenia</taxon>
    </lineage>
</organism>
<sequence length="86" mass="9631">MMRFEFQSSLFEGYECYDSSGQSSPSTPSRSEADSVICLAEFVARHLAKYLQALLIKLLLETEIYDDQEAVDCVGDHLRLVASFSA</sequence>
<protein>
    <submittedName>
        <fullName evidence="3">Exocyst complex component Sec8</fullName>
    </submittedName>
</protein>
<dbReference type="Proteomes" id="UP000282613">
    <property type="component" value="Unassembled WGS sequence"/>
</dbReference>
<dbReference type="EMBL" id="UYRS01018406">
    <property type="protein sequence ID" value="VDK34854.1"/>
    <property type="molecule type" value="Genomic_DNA"/>
</dbReference>
<dbReference type="AlphaFoldDB" id="A0A0R3W5C1"/>
<reference evidence="3" key="1">
    <citation type="submission" date="2017-02" db="UniProtKB">
        <authorList>
            <consortium name="WormBaseParasite"/>
        </authorList>
    </citation>
    <scope>IDENTIFICATION</scope>
</reference>
<evidence type="ECO:0000313" key="1">
    <source>
        <dbReference type="EMBL" id="VDK34854.1"/>
    </source>
</evidence>
<dbReference type="WBParaSite" id="TASK_0000530701-mRNA-1">
    <property type="protein sequence ID" value="TASK_0000530701-mRNA-1"/>
    <property type="gene ID" value="TASK_0000530701"/>
</dbReference>
<name>A0A0R3W5C1_TAEAS</name>